<dbReference type="VEuPathDB" id="FungiDB:AMAG_02727"/>
<evidence type="ECO:0000313" key="2">
    <source>
        <dbReference type="EMBL" id="KNE56961.1"/>
    </source>
</evidence>
<dbReference type="InterPro" id="IPR036322">
    <property type="entry name" value="WD40_repeat_dom_sf"/>
</dbReference>
<feature type="repeat" description="WD" evidence="1">
    <location>
        <begin position="13"/>
        <end position="54"/>
    </location>
</feature>
<dbReference type="PROSITE" id="PS50294">
    <property type="entry name" value="WD_REPEATS_REGION"/>
    <property type="match status" value="1"/>
</dbReference>
<reference evidence="3" key="2">
    <citation type="submission" date="2009-11" db="EMBL/GenBank/DDBJ databases">
        <title>The Genome Sequence of Allomyces macrogynus strain ATCC 38327.</title>
        <authorList>
            <consortium name="The Broad Institute Genome Sequencing Platform"/>
            <person name="Russ C."/>
            <person name="Cuomo C."/>
            <person name="Shea T."/>
            <person name="Young S.K."/>
            <person name="Zeng Q."/>
            <person name="Koehrsen M."/>
            <person name="Haas B."/>
            <person name="Borodovsky M."/>
            <person name="Guigo R."/>
            <person name="Alvarado L."/>
            <person name="Berlin A."/>
            <person name="Borenstein D."/>
            <person name="Chen Z."/>
            <person name="Engels R."/>
            <person name="Freedman E."/>
            <person name="Gellesch M."/>
            <person name="Goldberg J."/>
            <person name="Griggs A."/>
            <person name="Gujja S."/>
            <person name="Heiman D."/>
            <person name="Hepburn T."/>
            <person name="Howarth C."/>
            <person name="Jen D."/>
            <person name="Larson L."/>
            <person name="Lewis B."/>
            <person name="Mehta T."/>
            <person name="Park D."/>
            <person name="Pearson M."/>
            <person name="Roberts A."/>
            <person name="Saif S."/>
            <person name="Shenoy N."/>
            <person name="Sisk P."/>
            <person name="Stolte C."/>
            <person name="Sykes S."/>
            <person name="Walk T."/>
            <person name="White J."/>
            <person name="Yandava C."/>
            <person name="Burger G."/>
            <person name="Gray M.W."/>
            <person name="Holland P.W.H."/>
            <person name="King N."/>
            <person name="Lang F.B.F."/>
            <person name="Roger A.J."/>
            <person name="Ruiz-Trillo I."/>
            <person name="Lander E."/>
            <person name="Nusbaum C."/>
        </authorList>
    </citation>
    <scope>NUCLEOTIDE SEQUENCE [LARGE SCALE GENOMIC DNA]</scope>
    <source>
        <strain evidence="3">ATCC 38327</strain>
    </source>
</reference>
<proteinExistence type="predicted"/>
<reference evidence="2 3" key="1">
    <citation type="submission" date="2009-11" db="EMBL/GenBank/DDBJ databases">
        <title>Annotation of Allomyces macrogynus ATCC 38327.</title>
        <authorList>
            <consortium name="The Broad Institute Genome Sequencing Platform"/>
            <person name="Russ C."/>
            <person name="Cuomo C."/>
            <person name="Burger G."/>
            <person name="Gray M.W."/>
            <person name="Holland P.W.H."/>
            <person name="King N."/>
            <person name="Lang F.B.F."/>
            <person name="Roger A.J."/>
            <person name="Ruiz-Trillo I."/>
            <person name="Young S.K."/>
            <person name="Zeng Q."/>
            <person name="Gargeya S."/>
            <person name="Fitzgerald M."/>
            <person name="Haas B."/>
            <person name="Abouelleil A."/>
            <person name="Alvarado L."/>
            <person name="Arachchi H.M."/>
            <person name="Berlin A."/>
            <person name="Chapman S.B."/>
            <person name="Gearin G."/>
            <person name="Goldberg J."/>
            <person name="Griggs A."/>
            <person name="Gujja S."/>
            <person name="Hansen M."/>
            <person name="Heiman D."/>
            <person name="Howarth C."/>
            <person name="Larimer J."/>
            <person name="Lui A."/>
            <person name="MacDonald P.J.P."/>
            <person name="McCowen C."/>
            <person name="Montmayeur A."/>
            <person name="Murphy C."/>
            <person name="Neiman D."/>
            <person name="Pearson M."/>
            <person name="Priest M."/>
            <person name="Roberts A."/>
            <person name="Saif S."/>
            <person name="Shea T."/>
            <person name="Sisk P."/>
            <person name="Stolte C."/>
            <person name="Sykes S."/>
            <person name="Wortman J."/>
            <person name="Nusbaum C."/>
            <person name="Birren B."/>
        </authorList>
    </citation>
    <scope>NUCLEOTIDE SEQUENCE [LARGE SCALE GENOMIC DNA]</scope>
    <source>
        <strain evidence="2 3">ATCC 38327</strain>
    </source>
</reference>
<dbReference type="Gene3D" id="2.130.10.10">
    <property type="entry name" value="YVTN repeat-like/Quinoprotein amine dehydrogenase"/>
    <property type="match status" value="1"/>
</dbReference>
<dbReference type="OrthoDB" id="7668193at2759"/>
<dbReference type="SUPFAM" id="SSF50978">
    <property type="entry name" value="WD40 repeat-like"/>
    <property type="match status" value="1"/>
</dbReference>
<dbReference type="AlphaFoldDB" id="A0A0L0S3J0"/>
<evidence type="ECO:0000313" key="3">
    <source>
        <dbReference type="Proteomes" id="UP000054350"/>
    </source>
</evidence>
<organism evidence="2 3">
    <name type="scientific">Allomyces macrogynus (strain ATCC 38327)</name>
    <name type="common">Allomyces javanicus var. macrogynus</name>
    <dbReference type="NCBI Taxonomy" id="578462"/>
    <lineage>
        <taxon>Eukaryota</taxon>
        <taxon>Fungi</taxon>
        <taxon>Fungi incertae sedis</taxon>
        <taxon>Blastocladiomycota</taxon>
        <taxon>Blastocladiomycetes</taxon>
        <taxon>Blastocladiales</taxon>
        <taxon>Blastocladiaceae</taxon>
        <taxon>Allomyces</taxon>
    </lineage>
</organism>
<dbReference type="Proteomes" id="UP000054350">
    <property type="component" value="Unassembled WGS sequence"/>
</dbReference>
<dbReference type="InterPro" id="IPR001680">
    <property type="entry name" value="WD40_rpt"/>
</dbReference>
<dbReference type="EMBL" id="GG745331">
    <property type="protein sequence ID" value="KNE56961.1"/>
    <property type="molecule type" value="Genomic_DNA"/>
</dbReference>
<evidence type="ECO:0000256" key="1">
    <source>
        <dbReference type="PROSITE-ProRule" id="PRU00221"/>
    </source>
</evidence>
<sequence>MTDTAAAVPACTLRRHHVAVSAVEFNPDATLMASADQNGHVAIWSTATFRPVRAWNAHPMYQILRVSFLNDTTLLTFGRGDAVNAVATAPLLIAQMQILSGVSSDTSGESHFLVALPSADESGKFDVFLL</sequence>
<dbReference type="PROSITE" id="PS50082">
    <property type="entry name" value="WD_REPEATS_2"/>
    <property type="match status" value="1"/>
</dbReference>
<gene>
    <name evidence="2" type="ORF">AMAG_02727</name>
</gene>
<dbReference type="SMART" id="SM00320">
    <property type="entry name" value="WD40"/>
    <property type="match status" value="1"/>
</dbReference>
<name>A0A0L0S3J0_ALLM3</name>
<protein>
    <submittedName>
        <fullName evidence="2">Uncharacterized protein</fullName>
    </submittedName>
</protein>
<keyword evidence="1" id="KW-0853">WD repeat</keyword>
<accession>A0A0L0S3J0</accession>
<keyword evidence="3" id="KW-1185">Reference proteome</keyword>
<dbReference type="Pfam" id="PF00400">
    <property type="entry name" value="WD40"/>
    <property type="match status" value="1"/>
</dbReference>
<dbReference type="InterPro" id="IPR015943">
    <property type="entry name" value="WD40/YVTN_repeat-like_dom_sf"/>
</dbReference>